<feature type="transmembrane region" description="Helical" evidence="7">
    <location>
        <begin position="381"/>
        <end position="401"/>
    </location>
</feature>
<comment type="caution">
    <text evidence="10">The sequence shown here is derived from an EMBL/GenBank/DDBJ whole genome shotgun (WGS) entry which is preliminary data.</text>
</comment>
<dbReference type="InterPro" id="IPR050638">
    <property type="entry name" value="AA-Vitamin_Transporters"/>
</dbReference>
<evidence type="ECO:0000256" key="2">
    <source>
        <dbReference type="ARBA" id="ARBA00007362"/>
    </source>
</evidence>
<dbReference type="Pfam" id="PF00892">
    <property type="entry name" value="EamA"/>
    <property type="match status" value="2"/>
</dbReference>
<evidence type="ECO:0000259" key="9">
    <source>
        <dbReference type="Pfam" id="PF07282"/>
    </source>
</evidence>
<feature type="domain" description="EamA" evidence="8">
    <location>
        <begin position="352"/>
        <end position="488"/>
    </location>
</feature>
<feature type="transmembrane region" description="Helical" evidence="7">
    <location>
        <begin position="319"/>
        <end position="338"/>
    </location>
</feature>
<feature type="domain" description="EamA" evidence="8">
    <location>
        <begin position="205"/>
        <end position="335"/>
    </location>
</feature>
<feature type="transmembrane region" description="Helical" evidence="7">
    <location>
        <begin position="416"/>
        <end position="439"/>
    </location>
</feature>
<proteinExistence type="inferred from homology"/>
<dbReference type="InterPro" id="IPR037185">
    <property type="entry name" value="EmrE-like"/>
</dbReference>
<dbReference type="GO" id="GO:0003677">
    <property type="term" value="F:DNA binding"/>
    <property type="evidence" value="ECO:0007669"/>
    <property type="project" value="UniProtKB-KW"/>
</dbReference>
<organism evidence="10 11">
    <name type="scientific">Pseudonocardia asaccharolytica DSM 44247 = NBRC 16224</name>
    <dbReference type="NCBI Taxonomy" id="1123024"/>
    <lineage>
        <taxon>Bacteria</taxon>
        <taxon>Bacillati</taxon>
        <taxon>Actinomycetota</taxon>
        <taxon>Actinomycetes</taxon>
        <taxon>Pseudonocardiales</taxon>
        <taxon>Pseudonocardiaceae</taxon>
        <taxon>Pseudonocardia</taxon>
    </lineage>
</organism>
<keyword evidence="11" id="KW-1185">Reference proteome</keyword>
<feature type="transmembrane region" description="Helical" evidence="7">
    <location>
        <begin position="446"/>
        <end position="465"/>
    </location>
</feature>
<dbReference type="InterPro" id="IPR010095">
    <property type="entry name" value="Cas12f1-like_TNB"/>
</dbReference>
<keyword evidence="6 7" id="KW-0472">Membrane</keyword>
<sequence length="506" mass="52960">MANLHRRVRRQRCDHAHKTADWLAAHHDVICHEALRITNMSRSARGTLDQPGSRVAQKAGLNRSILDAGWGVFLSILTAKAESAGRELIAADPRNTSRTCPSCGHCAADNRVAQAEFRCLRCGLDTHADLVGAVNVLRAGLARRDAAAAAWREATASRRWRSHGCMHTRHPGAPNARPGRAGLVCYGNVIDVTSARAPASLAWIALGVVYVLWGSTYLANRYIILTVPPLTAGAYRFLVGGLLLGIVVFAVAGTRAFRMTAAQFGTTALSGLLLPAWGNGLVVIGQQHVASGLTALLIASVPLHIVVLRALTGDRPRRATVGGVAVGVVGLAVLVLSGPSEGAGGVFGNAWWGPWVVLLAALGWATGTFATTRLPVPPNPFALAAVQMLTGGVIMLVAGAAAGERLDLAAVTAESWWAWAYMAVVVSLGAFGAYAYALAQLPVSTVATYAYVNPVIAVVLGVVIAGERFSAMHLLGGAVVLLAVVLVILAERRAPDRRGALAASRS</sequence>
<dbReference type="PANTHER" id="PTHR32322:SF2">
    <property type="entry name" value="EAMA DOMAIN-CONTAINING PROTEIN"/>
    <property type="match status" value="1"/>
</dbReference>
<evidence type="ECO:0000313" key="10">
    <source>
        <dbReference type="EMBL" id="GEL20349.1"/>
    </source>
</evidence>
<reference evidence="10 11" key="1">
    <citation type="submission" date="2019-07" db="EMBL/GenBank/DDBJ databases">
        <title>Whole genome shotgun sequence of Pseudonocardia asaccharolytica NBRC 16224.</title>
        <authorList>
            <person name="Hosoyama A."/>
            <person name="Uohara A."/>
            <person name="Ohji S."/>
            <person name="Ichikawa N."/>
        </authorList>
    </citation>
    <scope>NUCLEOTIDE SEQUENCE [LARGE SCALE GENOMIC DNA]</scope>
    <source>
        <strain evidence="10 11">NBRC 16224</strain>
    </source>
</reference>
<dbReference type="Pfam" id="PF07282">
    <property type="entry name" value="Cas12f1-like_TNB"/>
    <property type="match status" value="1"/>
</dbReference>
<keyword evidence="5" id="KW-0238">DNA-binding</keyword>
<evidence type="ECO:0000256" key="1">
    <source>
        <dbReference type="ARBA" id="ARBA00004141"/>
    </source>
</evidence>
<feature type="transmembrane region" description="Helical" evidence="7">
    <location>
        <begin position="471"/>
        <end position="490"/>
    </location>
</feature>
<evidence type="ECO:0000256" key="3">
    <source>
        <dbReference type="ARBA" id="ARBA00022692"/>
    </source>
</evidence>
<keyword evidence="3 7" id="KW-0812">Transmembrane</keyword>
<dbReference type="InterPro" id="IPR000620">
    <property type="entry name" value="EamA_dom"/>
</dbReference>
<comment type="subcellular location">
    <subcellularLocation>
        <location evidence="1">Membrane</location>
        <topology evidence="1">Multi-pass membrane protein</topology>
    </subcellularLocation>
</comment>
<dbReference type="AlphaFoldDB" id="A0A511D6D8"/>
<dbReference type="STRING" id="1123024.GCA_000423625_00164"/>
<feature type="transmembrane region" description="Helical" evidence="7">
    <location>
        <begin position="290"/>
        <end position="312"/>
    </location>
</feature>
<feature type="transmembrane region" description="Helical" evidence="7">
    <location>
        <begin position="350"/>
        <end position="369"/>
    </location>
</feature>
<gene>
    <name evidence="10" type="ORF">PA7_41860</name>
</gene>
<dbReference type="Gene3D" id="1.10.3730.20">
    <property type="match status" value="1"/>
</dbReference>
<dbReference type="GO" id="GO:0016020">
    <property type="term" value="C:membrane"/>
    <property type="evidence" value="ECO:0007669"/>
    <property type="project" value="UniProtKB-SubCell"/>
</dbReference>
<dbReference type="Proteomes" id="UP000321328">
    <property type="component" value="Unassembled WGS sequence"/>
</dbReference>
<dbReference type="PANTHER" id="PTHR32322">
    <property type="entry name" value="INNER MEMBRANE TRANSPORTER"/>
    <property type="match status" value="1"/>
</dbReference>
<accession>A0A511D6D8</accession>
<evidence type="ECO:0000259" key="8">
    <source>
        <dbReference type="Pfam" id="PF00892"/>
    </source>
</evidence>
<dbReference type="SUPFAM" id="SSF103481">
    <property type="entry name" value="Multidrug resistance efflux transporter EmrE"/>
    <property type="match status" value="2"/>
</dbReference>
<evidence type="ECO:0000256" key="5">
    <source>
        <dbReference type="ARBA" id="ARBA00023125"/>
    </source>
</evidence>
<dbReference type="OrthoDB" id="9812547at2"/>
<evidence type="ECO:0000256" key="4">
    <source>
        <dbReference type="ARBA" id="ARBA00022989"/>
    </source>
</evidence>
<evidence type="ECO:0008006" key="12">
    <source>
        <dbReference type="Google" id="ProtNLM"/>
    </source>
</evidence>
<evidence type="ECO:0000313" key="11">
    <source>
        <dbReference type="Proteomes" id="UP000321328"/>
    </source>
</evidence>
<evidence type="ECO:0000256" key="6">
    <source>
        <dbReference type="ARBA" id="ARBA00023136"/>
    </source>
</evidence>
<feature type="transmembrane region" description="Helical" evidence="7">
    <location>
        <begin position="201"/>
        <end position="220"/>
    </location>
</feature>
<feature type="transmembrane region" description="Helical" evidence="7">
    <location>
        <begin position="264"/>
        <end position="284"/>
    </location>
</feature>
<dbReference type="NCBIfam" id="NF040570">
    <property type="entry name" value="guided_TnpB"/>
    <property type="match status" value="1"/>
</dbReference>
<name>A0A511D6D8_9PSEU</name>
<feature type="transmembrane region" description="Helical" evidence="7">
    <location>
        <begin position="232"/>
        <end position="252"/>
    </location>
</feature>
<comment type="similarity">
    <text evidence="2">Belongs to the EamA transporter family.</text>
</comment>
<dbReference type="EMBL" id="BJVI01000067">
    <property type="protein sequence ID" value="GEL20349.1"/>
    <property type="molecule type" value="Genomic_DNA"/>
</dbReference>
<feature type="domain" description="Cas12f1-like TNB" evidence="9">
    <location>
        <begin position="70"/>
        <end position="136"/>
    </location>
</feature>
<evidence type="ECO:0000256" key="7">
    <source>
        <dbReference type="SAM" id="Phobius"/>
    </source>
</evidence>
<keyword evidence="4 7" id="KW-1133">Transmembrane helix</keyword>
<protein>
    <recommendedName>
        <fullName evidence="12">EamA domain-containing protein</fullName>
    </recommendedName>
</protein>